<dbReference type="InterPro" id="IPR004797">
    <property type="entry name" value="Competence_ComEC/Rec2"/>
</dbReference>
<dbReference type="Gene3D" id="3.60.15.10">
    <property type="entry name" value="Ribonuclease Z/Hydroxyacylglutathione hydrolase-like"/>
    <property type="match status" value="1"/>
</dbReference>
<feature type="transmembrane region" description="Helical" evidence="6">
    <location>
        <begin position="492"/>
        <end position="511"/>
    </location>
</feature>
<feature type="transmembrane region" description="Helical" evidence="6">
    <location>
        <begin position="31"/>
        <end position="47"/>
    </location>
</feature>
<keyword evidence="5 6" id="KW-0472">Membrane</keyword>
<feature type="transmembrane region" description="Helical" evidence="6">
    <location>
        <begin position="242"/>
        <end position="261"/>
    </location>
</feature>
<evidence type="ECO:0000313" key="9">
    <source>
        <dbReference type="Proteomes" id="UP000324646"/>
    </source>
</evidence>
<dbReference type="PANTHER" id="PTHR30619:SF1">
    <property type="entry name" value="RECOMBINATION PROTEIN 2"/>
    <property type="match status" value="1"/>
</dbReference>
<protein>
    <submittedName>
        <fullName evidence="8">DNA internalization-related competence protein ComEC/Rec2</fullName>
    </submittedName>
</protein>
<dbReference type="PANTHER" id="PTHR30619">
    <property type="entry name" value="DNA INTERNALIZATION/COMPETENCE PROTEIN COMEC/REC2"/>
    <property type="match status" value="1"/>
</dbReference>
<dbReference type="GO" id="GO:0005886">
    <property type="term" value="C:plasma membrane"/>
    <property type="evidence" value="ECO:0007669"/>
    <property type="project" value="UniProtKB-SubCell"/>
</dbReference>
<dbReference type="SMART" id="SM00849">
    <property type="entry name" value="Lactamase_B"/>
    <property type="match status" value="1"/>
</dbReference>
<name>A0A5C0SHD9_CRATE</name>
<feature type="transmembrane region" description="Helical" evidence="6">
    <location>
        <begin position="340"/>
        <end position="358"/>
    </location>
</feature>
<feature type="transmembrane region" description="Helical" evidence="6">
    <location>
        <begin position="317"/>
        <end position="334"/>
    </location>
</feature>
<dbReference type="InterPro" id="IPR035681">
    <property type="entry name" value="ComA-like_MBL"/>
</dbReference>
<dbReference type="Pfam" id="PF03772">
    <property type="entry name" value="Competence"/>
    <property type="match status" value="1"/>
</dbReference>
<dbReference type="InterPro" id="IPR004477">
    <property type="entry name" value="ComEC_N"/>
</dbReference>
<dbReference type="AlphaFoldDB" id="A0A5C0SHD9"/>
<feature type="transmembrane region" description="Helical" evidence="6">
    <location>
        <begin position="428"/>
        <end position="449"/>
    </location>
</feature>
<dbReference type="InterPro" id="IPR036866">
    <property type="entry name" value="RibonucZ/Hydroxyglut_hydro"/>
</dbReference>
<dbReference type="EMBL" id="CP042243">
    <property type="protein sequence ID" value="QEK12379.1"/>
    <property type="molecule type" value="Genomic_DNA"/>
</dbReference>
<dbReference type="InterPro" id="IPR025405">
    <property type="entry name" value="DUF4131"/>
</dbReference>
<dbReference type="OrthoDB" id="9761531at2"/>
<reference evidence="8 9" key="1">
    <citation type="submission" date="2019-07" db="EMBL/GenBank/DDBJ databases">
        <title>Complete genome of Crassaminicella thermophila SY095.</title>
        <authorList>
            <person name="Li X."/>
        </authorList>
    </citation>
    <scope>NUCLEOTIDE SEQUENCE [LARGE SCALE GENOMIC DNA]</scope>
    <source>
        <strain evidence="8 9">SY095</strain>
    </source>
</reference>
<comment type="subcellular location">
    <subcellularLocation>
        <location evidence="1">Cell membrane</location>
        <topology evidence="1">Multi-pass membrane protein</topology>
    </subcellularLocation>
</comment>
<keyword evidence="3 6" id="KW-0812">Transmembrane</keyword>
<dbReference type="NCBIfam" id="TIGR00360">
    <property type="entry name" value="ComEC_N-term"/>
    <property type="match status" value="1"/>
</dbReference>
<dbReference type="Proteomes" id="UP000324646">
    <property type="component" value="Chromosome"/>
</dbReference>
<proteinExistence type="predicted"/>
<feature type="transmembrane region" description="Helical" evidence="6">
    <location>
        <begin position="461"/>
        <end position="480"/>
    </location>
</feature>
<feature type="domain" description="Metallo-beta-lactamase" evidence="7">
    <location>
        <begin position="524"/>
        <end position="729"/>
    </location>
</feature>
<feature type="transmembrane region" description="Helical" evidence="6">
    <location>
        <begin position="268"/>
        <end position="287"/>
    </location>
</feature>
<keyword evidence="9" id="KW-1185">Reference proteome</keyword>
<feature type="transmembrane region" description="Helical" evidence="6">
    <location>
        <begin position="52"/>
        <end position="70"/>
    </location>
</feature>
<gene>
    <name evidence="8" type="ORF">FQB35_08320</name>
</gene>
<dbReference type="InterPro" id="IPR001279">
    <property type="entry name" value="Metallo-B-lactamas"/>
</dbReference>
<evidence type="ECO:0000313" key="8">
    <source>
        <dbReference type="EMBL" id="QEK12379.1"/>
    </source>
</evidence>
<dbReference type="Pfam" id="PF13567">
    <property type="entry name" value="DUF4131"/>
    <property type="match status" value="1"/>
</dbReference>
<feature type="transmembrane region" description="Helical" evidence="6">
    <location>
        <begin position="370"/>
        <end position="390"/>
    </location>
</feature>
<evidence type="ECO:0000256" key="3">
    <source>
        <dbReference type="ARBA" id="ARBA00022692"/>
    </source>
</evidence>
<evidence type="ECO:0000256" key="6">
    <source>
        <dbReference type="SAM" id="Phobius"/>
    </source>
</evidence>
<dbReference type="NCBIfam" id="TIGR00361">
    <property type="entry name" value="ComEC_Rec2"/>
    <property type="match status" value="1"/>
</dbReference>
<sequence length="779" mass="88861">MKIVRRPICGISIFYALGIFLQYKLSISYKVIMYVFCIIVMIGFFICRRKWIVVILFVFILLFGALNFKLNSEYEGQLKQFFNNNVYVVGDVINVSNKDKPQLTLKVVNVIVNSKSYRISDKIIIKFRQKHNKLGMVMGKRVGIYGILLEPQKRRNPKMFDYQMYLKNKRIYGILYAADKLDIIGKGNISFVLRIANIIKNKISNVIYNIMPNKEGNILLGIIFGDKDRLDVKTYKVFRKAGIAHILAVSGLHIGIVYMFLNRLLKGFLISIKTFIILVIFCFYVIITGYAPSVLRATLMVTVFIFAPLVNRRYDSISAIFTIGFIILVINPIYLMNIGFQLSFIAALSIIIFYKEILKRLVIVPNPFREILAVSVAAQIGIIPIVGYHFNYISLGAFIVNVPVVMIMSLLVPLGICIILIGLISLRFASILGFVVLFFIKVIMVLSYFIEKIPFSSIEVISPSFFFIIIYYLFFIFLTIEEDKIFSINKKNAIFIIIGLYVVINIVSYIIPNKMEIVFIDVGQGDCILIRTPRNKNILIDGGGSSKKMIDVGEDVLVPCLLKNGIKRFDMIILSHIHKDHIQGLLSVLDHLKVDTLVMGTDFYQSEDLKLLKEKCIHQGTKIYKGIKDDKIIVEDDLVLRILNPSRELIMDGGDDINNNSLVILMTYKDKNILFTGDIEAEAEKKIVKSYPNLSIDVLKVAHHGSNSSSTEEFIKLISPKIAIIQVGKNYFGHPHKEVLNRFKKNHIIVFRNDKNGAVSLYFCGEKIKIKKMIENEKN</sequence>
<organism evidence="8 9">
    <name type="scientific">Crassaminicella thermophila</name>
    <dbReference type="NCBI Taxonomy" id="2599308"/>
    <lineage>
        <taxon>Bacteria</taxon>
        <taxon>Bacillati</taxon>
        <taxon>Bacillota</taxon>
        <taxon>Clostridia</taxon>
        <taxon>Eubacteriales</taxon>
        <taxon>Clostridiaceae</taxon>
        <taxon>Crassaminicella</taxon>
    </lineage>
</organism>
<feature type="transmembrane region" description="Helical" evidence="6">
    <location>
        <begin position="396"/>
        <end position="421"/>
    </location>
</feature>
<dbReference type="GO" id="GO:0030420">
    <property type="term" value="P:establishment of competence for transformation"/>
    <property type="evidence" value="ECO:0007669"/>
    <property type="project" value="InterPro"/>
</dbReference>
<evidence type="ECO:0000256" key="1">
    <source>
        <dbReference type="ARBA" id="ARBA00004651"/>
    </source>
</evidence>
<evidence type="ECO:0000259" key="7">
    <source>
        <dbReference type="SMART" id="SM00849"/>
    </source>
</evidence>
<evidence type="ECO:0000256" key="2">
    <source>
        <dbReference type="ARBA" id="ARBA00022475"/>
    </source>
</evidence>
<dbReference type="SUPFAM" id="SSF56281">
    <property type="entry name" value="Metallo-hydrolase/oxidoreductase"/>
    <property type="match status" value="1"/>
</dbReference>
<dbReference type="RefSeq" id="WP_148809534.1">
    <property type="nucleotide sequence ID" value="NZ_CP042243.1"/>
</dbReference>
<dbReference type="KEGG" id="crs:FQB35_08320"/>
<keyword evidence="4 6" id="KW-1133">Transmembrane helix</keyword>
<dbReference type="Pfam" id="PF00753">
    <property type="entry name" value="Lactamase_B"/>
    <property type="match status" value="1"/>
</dbReference>
<accession>A0A5C0SHD9</accession>
<keyword evidence="2" id="KW-1003">Cell membrane</keyword>
<dbReference type="InterPro" id="IPR052159">
    <property type="entry name" value="Competence_DNA_uptake"/>
</dbReference>
<evidence type="ECO:0000256" key="5">
    <source>
        <dbReference type="ARBA" id="ARBA00023136"/>
    </source>
</evidence>
<dbReference type="CDD" id="cd07731">
    <property type="entry name" value="ComA-like_MBL-fold"/>
    <property type="match status" value="1"/>
</dbReference>
<evidence type="ECO:0000256" key="4">
    <source>
        <dbReference type="ARBA" id="ARBA00022989"/>
    </source>
</evidence>